<organism evidence="3 4">
    <name type="scientific">Aphis craccivora</name>
    <name type="common">Cowpea aphid</name>
    <dbReference type="NCBI Taxonomy" id="307492"/>
    <lineage>
        <taxon>Eukaryota</taxon>
        <taxon>Metazoa</taxon>
        <taxon>Ecdysozoa</taxon>
        <taxon>Arthropoda</taxon>
        <taxon>Hexapoda</taxon>
        <taxon>Insecta</taxon>
        <taxon>Pterygota</taxon>
        <taxon>Neoptera</taxon>
        <taxon>Paraneoptera</taxon>
        <taxon>Hemiptera</taxon>
        <taxon>Sternorrhyncha</taxon>
        <taxon>Aphidomorpha</taxon>
        <taxon>Aphidoidea</taxon>
        <taxon>Aphididae</taxon>
        <taxon>Aphidini</taxon>
        <taxon>Aphis</taxon>
        <taxon>Aphis</taxon>
    </lineage>
</organism>
<evidence type="ECO:0000259" key="2">
    <source>
        <dbReference type="Pfam" id="PF20700"/>
    </source>
</evidence>
<evidence type="ECO:0000313" key="3">
    <source>
        <dbReference type="EMBL" id="KAF0749328.1"/>
    </source>
</evidence>
<dbReference type="AlphaFoldDB" id="A0A6G0Y5A9"/>
<proteinExistence type="predicted"/>
<dbReference type="Gene3D" id="3.90.320.10">
    <property type="match status" value="1"/>
</dbReference>
<comment type="caution">
    <text evidence="3">The sequence shown here is derived from an EMBL/GenBank/DDBJ whole genome shotgun (WGS) entry which is preliminary data.</text>
</comment>
<gene>
    <name evidence="3" type="ORF">FWK35_00016735</name>
</gene>
<dbReference type="Pfam" id="PF09588">
    <property type="entry name" value="YqaJ"/>
    <property type="match status" value="1"/>
</dbReference>
<keyword evidence="4" id="KW-1185">Reference proteome</keyword>
<dbReference type="PANTHER" id="PTHR46609">
    <property type="entry name" value="EXONUCLEASE, PHAGE-TYPE/RECB, C-TERMINAL DOMAIN-CONTAINING PROTEIN"/>
    <property type="match status" value="1"/>
</dbReference>
<dbReference type="InterPro" id="IPR051703">
    <property type="entry name" value="NF-kappa-B_Signaling_Reg"/>
</dbReference>
<dbReference type="InterPro" id="IPR011335">
    <property type="entry name" value="Restrct_endonuc-II-like"/>
</dbReference>
<dbReference type="SUPFAM" id="SSF52980">
    <property type="entry name" value="Restriction endonuclease-like"/>
    <property type="match status" value="1"/>
</dbReference>
<feature type="domain" description="Mutator-like transposase" evidence="2">
    <location>
        <begin position="226"/>
        <end position="504"/>
    </location>
</feature>
<dbReference type="EMBL" id="VUJU01006142">
    <property type="protein sequence ID" value="KAF0749328.1"/>
    <property type="molecule type" value="Genomic_DNA"/>
</dbReference>
<dbReference type="Proteomes" id="UP000478052">
    <property type="component" value="Unassembled WGS sequence"/>
</dbReference>
<dbReference type="InterPro" id="IPR049012">
    <property type="entry name" value="Mutator_transp_dom"/>
</dbReference>
<name>A0A6G0Y5A9_APHCR</name>
<evidence type="ECO:0000313" key="4">
    <source>
        <dbReference type="Proteomes" id="UP000478052"/>
    </source>
</evidence>
<dbReference type="CDD" id="cd22343">
    <property type="entry name" value="PDDEXK_lambda_exonuclease-like"/>
    <property type="match status" value="1"/>
</dbReference>
<feature type="domain" description="YqaJ viral recombinase" evidence="1">
    <location>
        <begin position="662"/>
        <end position="811"/>
    </location>
</feature>
<dbReference type="GO" id="GO:0006281">
    <property type="term" value="P:DNA repair"/>
    <property type="evidence" value="ECO:0007669"/>
    <property type="project" value="UniProtKB-ARBA"/>
</dbReference>
<dbReference type="InterPro" id="IPR011604">
    <property type="entry name" value="PDDEXK-like_dom_sf"/>
</dbReference>
<reference evidence="3 4" key="1">
    <citation type="submission" date="2019-08" db="EMBL/GenBank/DDBJ databases">
        <title>Whole genome of Aphis craccivora.</title>
        <authorList>
            <person name="Voronova N.V."/>
            <person name="Shulinski R.S."/>
            <person name="Bandarenka Y.V."/>
            <person name="Zhorov D.G."/>
            <person name="Warner D."/>
        </authorList>
    </citation>
    <scope>NUCLEOTIDE SEQUENCE [LARGE SCALE GENOMIC DNA]</scope>
    <source>
        <strain evidence="3">180601</strain>
        <tissue evidence="3">Whole Body</tissue>
    </source>
</reference>
<dbReference type="InterPro" id="IPR019080">
    <property type="entry name" value="YqaJ_viral_recombinase"/>
</dbReference>
<dbReference type="PANTHER" id="PTHR46609:SF8">
    <property type="entry name" value="YQAJ VIRAL RECOMBINASE DOMAIN-CONTAINING PROTEIN"/>
    <property type="match status" value="1"/>
</dbReference>
<dbReference type="Pfam" id="PF20700">
    <property type="entry name" value="Mutator"/>
    <property type="match status" value="1"/>
</dbReference>
<accession>A0A6G0Y5A9</accession>
<dbReference type="OrthoDB" id="6599722at2759"/>
<sequence>MVAKKQRALEERNKVGIKSLRQRMKNVQKCVKNNKKLTSTSAENSLLPQRNAIIDETNITEDFSPSLTCTSTPNINPEQKNDFGFNVCNSSSISNHSLYTEEYISDDTVVESKSLEGRRIVDIQYLFKQIQNSRHDRFGCSFLDMEFISEIRRGYSSIFKYNCKMCGTKLNISSEIDQKSESINSNKTYLPINQALVNGSIAIVYKNRRSTYNLNDTIYDYEMFNAIGIGYTQLSELSSSAELPFLSSTAYLKYLSIVSDAIKDTAIDEMLKAGNEERQLAIKSGNIDEDGIPMCTVIADGQWSKRSYKTKFNAFSGAATIIGFNTRKILFVGIRNSYCSVCQRAMTRKEEPPSHKCFLYWKKSSTGMEADGILEGFSSSINMHGLKYNKLIGDGDSSVTKKLNEVLPYGSNFQIKKIECKNHLLRNYCTKLTALTKQTKYSIVIRKCITSNILRFRSDITKSIDYHIKTDVSIHNKIEALRRDISNSIYHRLGQHRNCAKYFCSGSKNGETNLVPEAEKTGIMTEMRNIVYRLTINADSLIENVDNNPCEQFNSIINKHIGAKRINFTQGHNYQTRVEAAVVAYNSKNYIRAVHKKIMTKSPGNLTIFTGPDIDYGLAEPLDNCMPIEELERKKQLFINTLLNVDREHLENKTREQSLNQDWFVERKKRLTASHFGDICKMRSNTSCRKKVHNLLYKFGTTSKEMSYGIQMEPLARSVFETLTGVSVKLCGLFTDSQFPYLAASPDGVIDENAIVEIKCPYAAKDSLSAVEAVQNKMLQYCRIDDFGKIVLKKEHNYFYQIMGQLRVTGRNCCYLVIHTNQWTDIQIIHFDNAFWESTMFNKLKIFYLECMLPEIIDPLYGKRMLISDIREPEHILNAQKKKSINSNFEKMYPNLENDQ</sequence>
<protein>
    <submittedName>
        <fullName evidence="3">YqaJ domain-containing protein</fullName>
    </submittedName>
</protein>
<evidence type="ECO:0000259" key="1">
    <source>
        <dbReference type="Pfam" id="PF09588"/>
    </source>
</evidence>